<comment type="similarity">
    <text evidence="12">Belongs to the helicase family. PriA subfamily.</text>
</comment>
<dbReference type="InterPro" id="IPR001650">
    <property type="entry name" value="Helicase_C-like"/>
</dbReference>
<dbReference type="RefSeq" id="WP_154327028.1">
    <property type="nucleotide sequence ID" value="NZ_CP045696.1"/>
</dbReference>
<evidence type="ECO:0000256" key="2">
    <source>
        <dbReference type="ARBA" id="ARBA00022705"/>
    </source>
</evidence>
<dbReference type="SUPFAM" id="SSF52540">
    <property type="entry name" value="P-loop containing nucleoside triphosphate hydrolases"/>
    <property type="match status" value="2"/>
</dbReference>
<feature type="binding site" evidence="12">
    <location>
        <position position="532"/>
    </location>
    <ligand>
        <name>Zn(2+)</name>
        <dbReference type="ChEBI" id="CHEBI:29105"/>
        <label>1</label>
    </ligand>
</feature>
<keyword evidence="8 12" id="KW-0067">ATP-binding</keyword>
<dbReference type="Pfam" id="PF18319">
    <property type="entry name" value="Zn_ribbon_PriA"/>
    <property type="match status" value="1"/>
</dbReference>
<proteinExistence type="inferred from homology"/>
<evidence type="ECO:0000256" key="10">
    <source>
        <dbReference type="ARBA" id="ARBA00023235"/>
    </source>
</evidence>
<dbReference type="GO" id="GO:1990077">
    <property type="term" value="C:primosome complex"/>
    <property type="evidence" value="ECO:0007669"/>
    <property type="project" value="UniProtKB-UniRule"/>
</dbReference>
<dbReference type="GO" id="GO:0005524">
    <property type="term" value="F:ATP binding"/>
    <property type="evidence" value="ECO:0007669"/>
    <property type="project" value="UniProtKB-UniRule"/>
</dbReference>
<keyword evidence="3 12" id="KW-0479">Metal-binding</keyword>
<dbReference type="GO" id="GO:0003677">
    <property type="term" value="F:DNA binding"/>
    <property type="evidence" value="ECO:0007669"/>
    <property type="project" value="UniProtKB-UniRule"/>
</dbReference>
<dbReference type="PROSITE" id="PS51194">
    <property type="entry name" value="HELICASE_CTER"/>
    <property type="match status" value="1"/>
</dbReference>
<keyword evidence="16" id="KW-1185">Reference proteome</keyword>
<evidence type="ECO:0000256" key="1">
    <source>
        <dbReference type="ARBA" id="ARBA00022515"/>
    </source>
</evidence>
<feature type="binding site" evidence="12">
    <location>
        <position position="541"/>
    </location>
    <ligand>
        <name>Zn(2+)</name>
        <dbReference type="ChEBI" id="CHEBI:29105"/>
        <label>2</label>
    </ligand>
</feature>
<keyword evidence="6 12" id="KW-0347">Helicase</keyword>
<reference evidence="15 16" key="1">
    <citation type="submission" date="2019-08" db="EMBL/GenBank/DDBJ databases">
        <title>In-depth cultivation of the pig gut microbiome towards novel bacterial diversity and tailored functional studies.</title>
        <authorList>
            <person name="Wylensek D."/>
            <person name="Hitch T.C.A."/>
            <person name="Clavel T."/>
        </authorList>
    </citation>
    <scope>NUCLEOTIDE SEQUENCE [LARGE SCALE GENOMIC DNA]</scope>
    <source>
        <strain evidence="15 16">Oil-RF-744-WCA-WT-10</strain>
    </source>
</reference>
<evidence type="ECO:0000259" key="14">
    <source>
        <dbReference type="PROSITE" id="PS51194"/>
    </source>
</evidence>
<comment type="caution">
    <text evidence="15">The sequence shown here is derived from an EMBL/GenBank/DDBJ whole genome shotgun (WGS) entry which is preliminary data.</text>
</comment>
<dbReference type="InterPro" id="IPR027417">
    <property type="entry name" value="P-loop_NTPase"/>
</dbReference>
<keyword evidence="7 12" id="KW-0862">Zinc</keyword>
<dbReference type="GO" id="GO:0008270">
    <property type="term" value="F:zinc ion binding"/>
    <property type="evidence" value="ECO:0007669"/>
    <property type="project" value="UniProtKB-UniRule"/>
</dbReference>
<evidence type="ECO:0000313" key="16">
    <source>
        <dbReference type="Proteomes" id="UP000483362"/>
    </source>
</evidence>
<dbReference type="Pfam" id="PF00270">
    <property type="entry name" value="DEAD"/>
    <property type="match status" value="1"/>
</dbReference>
<keyword evidence="9 12" id="KW-0238">DNA-binding</keyword>
<evidence type="ECO:0000259" key="13">
    <source>
        <dbReference type="PROSITE" id="PS51192"/>
    </source>
</evidence>
<dbReference type="EMBL" id="VULT01000002">
    <property type="protein sequence ID" value="MSS16400.1"/>
    <property type="molecule type" value="Genomic_DNA"/>
</dbReference>
<feature type="binding site" evidence="12">
    <location>
        <position position="538"/>
    </location>
    <ligand>
        <name>Zn(2+)</name>
        <dbReference type="ChEBI" id="CHEBI:29105"/>
        <label>2</label>
    </ligand>
</feature>
<evidence type="ECO:0000256" key="9">
    <source>
        <dbReference type="ARBA" id="ARBA00023125"/>
    </source>
</evidence>
<keyword evidence="1 12" id="KW-0639">Primosome</keyword>
<dbReference type="GO" id="GO:0006310">
    <property type="term" value="P:DNA recombination"/>
    <property type="evidence" value="ECO:0007669"/>
    <property type="project" value="InterPro"/>
</dbReference>
<dbReference type="PANTHER" id="PTHR30580:SF0">
    <property type="entry name" value="PRIMOSOMAL PROTEIN N"/>
    <property type="match status" value="1"/>
</dbReference>
<evidence type="ECO:0000256" key="11">
    <source>
        <dbReference type="ARBA" id="ARBA00048988"/>
    </source>
</evidence>
<accession>A0A6L5X7Z1</accession>
<dbReference type="InterPro" id="IPR011545">
    <property type="entry name" value="DEAD/DEAH_box_helicase_dom"/>
</dbReference>
<dbReference type="Gene3D" id="3.40.1440.60">
    <property type="entry name" value="PriA, 3(prime) DNA-binding domain"/>
    <property type="match status" value="1"/>
</dbReference>
<feature type="binding site" evidence="12">
    <location>
        <position position="569"/>
    </location>
    <ligand>
        <name>Zn(2+)</name>
        <dbReference type="ChEBI" id="CHEBI:29105"/>
        <label>1</label>
    </ligand>
</feature>
<keyword evidence="4 12" id="KW-0547">Nucleotide-binding</keyword>
<dbReference type="Pfam" id="PF17764">
    <property type="entry name" value="PriA_3primeBD"/>
    <property type="match status" value="1"/>
</dbReference>
<dbReference type="InterPro" id="IPR005259">
    <property type="entry name" value="PriA"/>
</dbReference>
<evidence type="ECO:0000256" key="4">
    <source>
        <dbReference type="ARBA" id="ARBA00022741"/>
    </source>
</evidence>
<comment type="cofactor">
    <cofactor evidence="12">
        <name>Zn(2+)</name>
        <dbReference type="ChEBI" id="CHEBI:29105"/>
    </cofactor>
    <text evidence="12">Binds 2 zinc ions per subunit.</text>
</comment>
<evidence type="ECO:0000256" key="3">
    <source>
        <dbReference type="ARBA" id="ARBA00022723"/>
    </source>
</evidence>
<dbReference type="HAMAP" id="MF_00983">
    <property type="entry name" value="PriA"/>
    <property type="match status" value="1"/>
</dbReference>
<evidence type="ECO:0000256" key="8">
    <source>
        <dbReference type="ARBA" id="ARBA00022840"/>
    </source>
</evidence>
<dbReference type="GO" id="GO:0006270">
    <property type="term" value="P:DNA replication initiation"/>
    <property type="evidence" value="ECO:0007669"/>
    <property type="project" value="TreeGrafter"/>
</dbReference>
<dbReference type="InterPro" id="IPR041236">
    <property type="entry name" value="PriA_C"/>
</dbReference>
<dbReference type="FunFam" id="3.40.50.300:FF:000489">
    <property type="entry name" value="Primosome assembly protein PriA"/>
    <property type="match status" value="1"/>
</dbReference>
<sequence>MSQYAEVLLPLAIQGTYTYQVPAAMTHGVAVGSRVLVPFGRRKMYTAIVVMLHDHKPQGYQVKEIASLLDARPILRHPQLKLWEWIADYYLCSMGEVYRAAVPSGLKVESETFVSVNPDYEEESPGQLRDRDKVVLDMAKTRGRVQIDEIARATGFGNVVNQVSHLLDLGAIRVSERVVDNYRPRTEKCVRLAIARNDEASLHRFFDELKRAKKQEQLLLAYLDLSRWLQRGQEVKEVTQAALLERAGVTQPVLAAAAQRGVFELYKREINRFAELGNKLQSLPVLSQDQQRAYHEIHQCFKQQAITLLHGVTSSGKTSIYMHLIADALRQGRQVLYLVPEIALTTQLTHRLRAVFGDKLLIYHSKFSDNERVDIWKRLLDKAEPCVVIGVRSSVFLPYANLGLVIVDEEHDTSYKQQDPAPRYNGRNVAMILAMMHGAKILLGSATPSIEVYHRALEGSYGLVRLTTRYGDIKMPLVQIIDTKKARKKHEMNGMFSLELIKECRRALEAGEQVILFQNRRGYAPMVRCKECGWVPTCRNCDVSLTYHKLTRSLTCHYCGYTIGLPDLCPACGLPGIEIVGYGTERIEDDIDQVFPDEKISRMDLDTTRNKNSYDRIIDDFSSHRTNILVGTQMVTKGLDFDGVSIVGILNADTMISFPDFRSGERAFDMMEQVAGRSGRAHKQGKVIIQTSNPSHPVVDYVTRHDYEGFYRHELGEREKFGFPPYTRIINIYLKHRDDAMVGEVAVRYSGLLRQVFGQRVLGPEAPMVARVQNFYIRQIMLKMELEASMVKVKKILRGIYERMVSIDSRMKSTILYYDVDPM</sequence>
<evidence type="ECO:0000256" key="7">
    <source>
        <dbReference type="ARBA" id="ARBA00022833"/>
    </source>
</evidence>
<name>A0A6L5X7Z1_9BACT</name>
<keyword evidence="5 12" id="KW-0378">Hydrolase</keyword>
<feature type="binding site" evidence="12">
    <location>
        <position position="559"/>
    </location>
    <ligand>
        <name>Zn(2+)</name>
        <dbReference type="ChEBI" id="CHEBI:29105"/>
        <label>2</label>
    </ligand>
</feature>
<dbReference type="FunFam" id="3.40.1440.60:FF:000001">
    <property type="entry name" value="Primosomal protein N"/>
    <property type="match status" value="1"/>
</dbReference>
<dbReference type="Pfam" id="PF00271">
    <property type="entry name" value="Helicase_C"/>
    <property type="match status" value="1"/>
</dbReference>
<dbReference type="CDD" id="cd17929">
    <property type="entry name" value="DEXHc_priA"/>
    <property type="match status" value="1"/>
</dbReference>
<keyword evidence="2 12" id="KW-0235">DNA replication</keyword>
<dbReference type="SMART" id="SM00487">
    <property type="entry name" value="DEXDc"/>
    <property type="match status" value="1"/>
</dbReference>
<dbReference type="Pfam" id="PF18074">
    <property type="entry name" value="PriA_C"/>
    <property type="match status" value="1"/>
</dbReference>
<dbReference type="InterPro" id="IPR042115">
    <property type="entry name" value="PriA_3primeBD_sf"/>
</dbReference>
<dbReference type="PROSITE" id="PS51192">
    <property type="entry name" value="HELICASE_ATP_BIND_1"/>
    <property type="match status" value="1"/>
</dbReference>
<dbReference type="InterPro" id="IPR040498">
    <property type="entry name" value="PriA_CRR"/>
</dbReference>
<comment type="catalytic activity">
    <reaction evidence="12">
        <text>Couples ATP hydrolysis with the unwinding of duplex DNA by translocating in the 3'-5' direction.</text>
        <dbReference type="EC" id="5.6.2.4"/>
    </reaction>
</comment>
<feature type="binding site" evidence="12">
    <location>
        <position position="572"/>
    </location>
    <ligand>
        <name>Zn(2+)</name>
        <dbReference type="ChEBI" id="CHEBI:29105"/>
        <label>1</label>
    </ligand>
</feature>
<feature type="binding site" evidence="12">
    <location>
        <position position="556"/>
    </location>
    <ligand>
        <name>Zn(2+)</name>
        <dbReference type="ChEBI" id="CHEBI:29105"/>
        <label>2</label>
    </ligand>
</feature>
<dbReference type="Proteomes" id="UP000483362">
    <property type="component" value="Unassembled WGS sequence"/>
</dbReference>
<dbReference type="GO" id="GO:0006302">
    <property type="term" value="P:double-strand break repair"/>
    <property type="evidence" value="ECO:0007669"/>
    <property type="project" value="InterPro"/>
</dbReference>
<evidence type="ECO:0000256" key="12">
    <source>
        <dbReference type="HAMAP-Rule" id="MF_00983"/>
    </source>
</evidence>
<evidence type="ECO:0000256" key="5">
    <source>
        <dbReference type="ARBA" id="ARBA00022801"/>
    </source>
</evidence>
<evidence type="ECO:0000256" key="6">
    <source>
        <dbReference type="ARBA" id="ARBA00022806"/>
    </source>
</evidence>
<dbReference type="SMART" id="SM00490">
    <property type="entry name" value="HELICc"/>
    <property type="match status" value="1"/>
</dbReference>
<comment type="catalytic activity">
    <reaction evidence="11 12">
        <text>ATP + H2O = ADP + phosphate + H(+)</text>
        <dbReference type="Rhea" id="RHEA:13065"/>
        <dbReference type="ChEBI" id="CHEBI:15377"/>
        <dbReference type="ChEBI" id="CHEBI:15378"/>
        <dbReference type="ChEBI" id="CHEBI:30616"/>
        <dbReference type="ChEBI" id="CHEBI:43474"/>
        <dbReference type="ChEBI" id="CHEBI:456216"/>
        <dbReference type="EC" id="5.6.2.4"/>
    </reaction>
</comment>
<feature type="domain" description="Helicase C-terminal" evidence="14">
    <location>
        <begin position="500"/>
        <end position="731"/>
    </location>
</feature>
<keyword evidence="10 12" id="KW-0413">Isomerase</keyword>
<comment type="subunit">
    <text evidence="12">Component of the replication restart primosome.</text>
</comment>
<gene>
    <name evidence="12 15" type="primary">priA</name>
    <name evidence="15" type="ORF">FYJ29_01240</name>
</gene>
<protein>
    <recommendedName>
        <fullName evidence="12">Replication restart protein PriA</fullName>
    </recommendedName>
    <alternativeName>
        <fullName evidence="12">ATP-dependent DNA helicase PriA</fullName>
        <ecNumber evidence="12">5.6.2.4</ecNumber>
    </alternativeName>
    <alternativeName>
        <fullName evidence="12">DNA 3'-5' helicase PriA</fullName>
    </alternativeName>
</protein>
<dbReference type="Gene3D" id="3.40.50.300">
    <property type="entry name" value="P-loop containing nucleotide triphosphate hydrolases"/>
    <property type="match status" value="2"/>
</dbReference>
<dbReference type="InterPro" id="IPR041222">
    <property type="entry name" value="PriA_3primeBD"/>
</dbReference>
<dbReference type="PANTHER" id="PTHR30580">
    <property type="entry name" value="PRIMOSOMAL PROTEIN N"/>
    <property type="match status" value="1"/>
</dbReference>
<dbReference type="InterPro" id="IPR014001">
    <property type="entry name" value="Helicase_ATP-bd"/>
</dbReference>
<dbReference type="NCBIfam" id="TIGR00595">
    <property type="entry name" value="priA"/>
    <property type="match status" value="1"/>
</dbReference>
<organism evidence="15 16">
    <name type="scientific">Sodaliphilus pleomorphus</name>
    <dbReference type="NCBI Taxonomy" id="2606626"/>
    <lineage>
        <taxon>Bacteria</taxon>
        <taxon>Pseudomonadati</taxon>
        <taxon>Bacteroidota</taxon>
        <taxon>Bacteroidia</taxon>
        <taxon>Bacteroidales</taxon>
        <taxon>Muribaculaceae</taxon>
        <taxon>Sodaliphilus</taxon>
    </lineage>
</organism>
<dbReference type="EC" id="5.6.2.4" evidence="12"/>
<dbReference type="GO" id="GO:0043138">
    <property type="term" value="F:3'-5' DNA helicase activity"/>
    <property type="evidence" value="ECO:0007669"/>
    <property type="project" value="UniProtKB-EC"/>
</dbReference>
<dbReference type="CDD" id="cd18804">
    <property type="entry name" value="SF2_C_priA"/>
    <property type="match status" value="1"/>
</dbReference>
<dbReference type="GO" id="GO:0016787">
    <property type="term" value="F:hydrolase activity"/>
    <property type="evidence" value="ECO:0007669"/>
    <property type="project" value="UniProtKB-KW"/>
</dbReference>
<dbReference type="AlphaFoldDB" id="A0A6L5X7Z1"/>
<feature type="domain" description="Helicase ATP-binding" evidence="13">
    <location>
        <begin position="298"/>
        <end position="466"/>
    </location>
</feature>
<evidence type="ECO:0000313" key="15">
    <source>
        <dbReference type="EMBL" id="MSS16400.1"/>
    </source>
</evidence>
<feature type="binding site" evidence="12">
    <location>
        <position position="529"/>
    </location>
    <ligand>
        <name>Zn(2+)</name>
        <dbReference type="ChEBI" id="CHEBI:29105"/>
        <label>1</label>
    </ligand>
</feature>
<comment type="function">
    <text evidence="12">Initiates the restart of stalled replication forks, which reloads the replicative helicase on sites other than the origin of replication. Recognizes and binds to abandoned replication forks and remodels them to uncover a helicase loading site. Promotes assembly of the primosome at these replication forks.</text>
</comment>
<dbReference type="GO" id="GO:0006269">
    <property type="term" value="P:DNA replication, synthesis of primer"/>
    <property type="evidence" value="ECO:0007669"/>
    <property type="project" value="UniProtKB-KW"/>
</dbReference>